<gene>
    <name evidence="2" type="ORF">CLO192961_LOCUS300509</name>
</gene>
<organism evidence="2 3">
    <name type="scientific">Bionectria ochroleuca</name>
    <name type="common">Gliocladium roseum</name>
    <dbReference type="NCBI Taxonomy" id="29856"/>
    <lineage>
        <taxon>Eukaryota</taxon>
        <taxon>Fungi</taxon>
        <taxon>Dikarya</taxon>
        <taxon>Ascomycota</taxon>
        <taxon>Pezizomycotina</taxon>
        <taxon>Sordariomycetes</taxon>
        <taxon>Hypocreomycetidae</taxon>
        <taxon>Hypocreales</taxon>
        <taxon>Bionectriaceae</taxon>
        <taxon>Clonostachys</taxon>
    </lineage>
</organism>
<dbReference type="EMBL" id="CABFNS010000830">
    <property type="protein sequence ID" value="VUC31200.1"/>
    <property type="molecule type" value="Genomic_DNA"/>
</dbReference>
<dbReference type="Proteomes" id="UP000766486">
    <property type="component" value="Unassembled WGS sequence"/>
</dbReference>
<keyword evidence="3" id="KW-1185">Reference proteome</keyword>
<protein>
    <recommendedName>
        <fullName evidence="1">Amidohydrolase-related domain-containing protein</fullName>
    </recommendedName>
</protein>
<dbReference type="InterPro" id="IPR052358">
    <property type="entry name" value="Aro_Compnd_Degr_Hydrolases"/>
</dbReference>
<dbReference type="InterPro" id="IPR006680">
    <property type="entry name" value="Amidohydro-rel"/>
</dbReference>
<comment type="caution">
    <text evidence="2">The sequence shown here is derived from an EMBL/GenBank/DDBJ whole genome shotgun (WGS) entry which is preliminary data.</text>
</comment>
<sequence>MPMISRNMSSCDCQSFKPFPPGSWDTHLHTFDPVKHPYDADSPYFPPERTVQQALARLPADNYVFVMAMPEGTRPANVLESVVSVNKALTNDGRHRQSRATVVLDFDNTTDAQLSELHEQGVRSVRIHTKGAVTRELSGDAALEHYIETVARRVAPLGWTLDGQLPAAQWVKFAPLLKKLNREIGIEFVADHHFYLKATDYLSQTYTTIIDLIESGVVYTKISGLTQRLDPGQQLEDMEPVSKGLASAACGNRAVYGSDWPHVVSSGGGSETKTVDEKAEAMLYRQWFGEELFRKILVDNPAKLYA</sequence>
<evidence type="ECO:0000313" key="2">
    <source>
        <dbReference type="EMBL" id="VUC31200.1"/>
    </source>
</evidence>
<reference evidence="2 3" key="1">
    <citation type="submission" date="2019-06" db="EMBL/GenBank/DDBJ databases">
        <authorList>
            <person name="Broberg M."/>
        </authorList>
    </citation>
    <scope>NUCLEOTIDE SEQUENCE [LARGE SCALE GENOMIC DNA]</scope>
</reference>
<dbReference type="Pfam" id="PF04909">
    <property type="entry name" value="Amidohydro_2"/>
    <property type="match status" value="1"/>
</dbReference>
<dbReference type="PANTHER" id="PTHR35563">
    <property type="entry name" value="BARREL METAL-DEPENDENT HYDROLASE, PUTATIVE (AFU_ORTHOLOGUE AFUA_1G16240)-RELATED"/>
    <property type="match status" value="1"/>
</dbReference>
<evidence type="ECO:0000259" key="1">
    <source>
        <dbReference type="Pfam" id="PF04909"/>
    </source>
</evidence>
<proteinExistence type="predicted"/>
<name>A0ABY6UMF2_BIOOC</name>
<dbReference type="PANTHER" id="PTHR35563:SF2">
    <property type="entry name" value="BARREL METAL-DEPENDENT HYDROLASE, PUTATIVE (AFU_ORTHOLOGUE AFUA_1G16240)-RELATED"/>
    <property type="match status" value="1"/>
</dbReference>
<dbReference type="Gene3D" id="3.20.20.140">
    <property type="entry name" value="Metal-dependent hydrolases"/>
    <property type="match status" value="1"/>
</dbReference>
<dbReference type="InterPro" id="IPR032466">
    <property type="entry name" value="Metal_Hydrolase"/>
</dbReference>
<feature type="domain" description="Amidohydrolase-related" evidence="1">
    <location>
        <begin position="84"/>
        <end position="305"/>
    </location>
</feature>
<dbReference type="SUPFAM" id="SSF51556">
    <property type="entry name" value="Metallo-dependent hydrolases"/>
    <property type="match status" value="1"/>
</dbReference>
<evidence type="ECO:0000313" key="3">
    <source>
        <dbReference type="Proteomes" id="UP000766486"/>
    </source>
</evidence>
<accession>A0ABY6UMF2</accession>